<evidence type="ECO:0000256" key="2">
    <source>
        <dbReference type="ARBA" id="ARBA00001089"/>
    </source>
</evidence>
<dbReference type="InterPro" id="IPR043137">
    <property type="entry name" value="GGT_ssub_C"/>
</dbReference>
<evidence type="ECO:0000256" key="10">
    <source>
        <dbReference type="SAM" id="SignalP"/>
    </source>
</evidence>
<protein>
    <recommendedName>
        <fullName evidence="9">Glutathione hydrolase proenzyme</fullName>
        <ecNumber evidence="9">2.3.2.2</ecNumber>
        <ecNumber evidence="9">3.4.19.13</ecNumber>
    </recommendedName>
    <component>
        <recommendedName>
            <fullName evidence="9">Glutathione hydrolase large chain</fullName>
        </recommendedName>
    </component>
    <component>
        <recommendedName>
            <fullName evidence="9">Glutathione hydrolase small chain</fullName>
        </recommendedName>
    </component>
</protein>
<reference evidence="11 12" key="1">
    <citation type="submission" date="2024-06" db="EMBL/GenBank/DDBJ databases">
        <title>Genomic Encyclopedia of Type Strains, Phase IV (KMG-IV): sequencing the most valuable type-strain genomes for metagenomic binning, comparative biology and taxonomic classification.</title>
        <authorList>
            <person name="Goeker M."/>
        </authorList>
    </citation>
    <scope>NUCLEOTIDE SEQUENCE [LARGE SCALE GENOMIC DNA]</scope>
    <source>
        <strain evidence="11 12">DSM 21331</strain>
    </source>
</reference>
<dbReference type="EC" id="2.3.2.2" evidence="9"/>
<dbReference type="GO" id="GO:0036374">
    <property type="term" value="F:glutathione hydrolase activity"/>
    <property type="evidence" value="ECO:0007669"/>
    <property type="project" value="UniProtKB-EC"/>
</dbReference>
<keyword evidence="9" id="KW-0317">Glutathione biosynthesis</keyword>
<evidence type="ECO:0000256" key="8">
    <source>
        <dbReference type="ARBA" id="ARBA00047417"/>
    </source>
</evidence>
<evidence type="ECO:0000256" key="4">
    <source>
        <dbReference type="ARBA" id="ARBA00022679"/>
    </source>
</evidence>
<comment type="catalytic activity">
    <reaction evidence="1 9">
        <text>an S-substituted glutathione + H2O = an S-substituted L-cysteinylglycine + L-glutamate</text>
        <dbReference type="Rhea" id="RHEA:59468"/>
        <dbReference type="ChEBI" id="CHEBI:15377"/>
        <dbReference type="ChEBI" id="CHEBI:29985"/>
        <dbReference type="ChEBI" id="CHEBI:90779"/>
        <dbReference type="ChEBI" id="CHEBI:143103"/>
        <dbReference type="EC" id="3.4.19.13"/>
    </reaction>
</comment>
<dbReference type="InterPro" id="IPR000101">
    <property type="entry name" value="GGT_peptidase"/>
</dbReference>
<comment type="pathway">
    <text evidence="9">Sulfur metabolism; glutathione metabolism.</text>
</comment>
<evidence type="ECO:0000256" key="3">
    <source>
        <dbReference type="ARBA" id="ARBA00009381"/>
    </source>
</evidence>
<dbReference type="EMBL" id="JBEPMM010000001">
    <property type="protein sequence ID" value="MET3691174.1"/>
    <property type="molecule type" value="Genomic_DNA"/>
</dbReference>
<dbReference type="GO" id="GO:0103068">
    <property type="term" value="F:leukotriene C4 gamma-glutamyl transferase activity"/>
    <property type="evidence" value="ECO:0007669"/>
    <property type="project" value="UniProtKB-EC"/>
</dbReference>
<comment type="PTM">
    <text evidence="9">Cleaved by autocatalysis into a large and a small subunit.</text>
</comment>
<dbReference type="RefSeq" id="WP_238281312.1">
    <property type="nucleotide sequence ID" value="NZ_BPQL01000122.1"/>
</dbReference>
<dbReference type="PANTHER" id="PTHR43199">
    <property type="entry name" value="GLUTATHIONE HYDROLASE"/>
    <property type="match status" value="1"/>
</dbReference>
<proteinExistence type="inferred from homology"/>
<dbReference type="InterPro" id="IPR055262">
    <property type="entry name" value="GGT_CS"/>
</dbReference>
<dbReference type="Gene3D" id="1.10.246.130">
    <property type="match status" value="1"/>
</dbReference>
<keyword evidence="12" id="KW-1185">Reference proteome</keyword>
<dbReference type="PRINTS" id="PR01210">
    <property type="entry name" value="GGTRANSPTASE"/>
</dbReference>
<dbReference type="Pfam" id="PF01019">
    <property type="entry name" value="G_glu_transpept"/>
    <property type="match status" value="1"/>
</dbReference>
<sequence length="582" mass="59972">MRLTPSRIALALVLAATGSGLAPSFAQGVPEPPPIQSDDARLLPVLGAHGMVSSQEAQATRVGVEILKAGGNAVDAAVAVGFALAVTLPRAGNLGGGGFMMIHRAEGDETVALDYRETAPAAARSDMFLDGKGEPDRAASTRTGKAVGVPGTVRGLAEAHRLYGSGRFTLADLIAPAEKLARAGIPVESGLADSLPRAAGLLGRWPSSRKIFFSGDKPLQRGDRLVQADLADTLAHIARDGPDAFHTGAIAERIAAAVHEAGGVMTAADLAAYRPVVREPVRGTYRGYAIASMPPPSSGGIHLIEILNVLEGFDLAGMGAGSADALHTLTEAMKPAYADRATWLGDPARTQVPVEGLIAKPYAARLRAGIDPARARPAAEVKAGDPLPFESDQTTHFSVVDGAGNAVSNTTTLNFSYGLGLVAEGTGVLLNNEMDDFSAKPGALNAYGLVGSVANAVSPGARPLSSMTPAFVFRDGRLVLVTGSPGGSRIISTVLQVIVNVLDFRMNLAEAVAAPRIHHQWQPDVLMAEEGLSPDTLALLRARGHRIKVGATSGSANSIQAADGLLAGAADPRQRGTLADGY</sequence>
<gene>
    <name evidence="11" type="ORF">ABID43_000693</name>
</gene>
<dbReference type="NCBIfam" id="TIGR00066">
    <property type="entry name" value="g_glut_trans"/>
    <property type="match status" value="1"/>
</dbReference>
<evidence type="ECO:0000256" key="1">
    <source>
        <dbReference type="ARBA" id="ARBA00001049"/>
    </source>
</evidence>
<keyword evidence="6 9" id="KW-0865">Zymogen</keyword>
<keyword evidence="10" id="KW-0732">Signal</keyword>
<feature type="signal peptide" evidence="10">
    <location>
        <begin position="1"/>
        <end position="26"/>
    </location>
</feature>
<comment type="subunit">
    <text evidence="9">This enzyme consists of two polypeptide chains, which are synthesized in precursor form from a single polypeptide.</text>
</comment>
<comment type="catalytic activity">
    <reaction evidence="8 9">
        <text>an N-terminal (5-L-glutamyl)-[peptide] + an alpha-amino acid = 5-L-glutamyl amino acid + an N-terminal L-alpha-aminoacyl-[peptide]</text>
        <dbReference type="Rhea" id="RHEA:23904"/>
        <dbReference type="Rhea" id="RHEA-COMP:9780"/>
        <dbReference type="Rhea" id="RHEA-COMP:9795"/>
        <dbReference type="ChEBI" id="CHEBI:77644"/>
        <dbReference type="ChEBI" id="CHEBI:78597"/>
        <dbReference type="ChEBI" id="CHEBI:78599"/>
        <dbReference type="ChEBI" id="CHEBI:78608"/>
        <dbReference type="EC" id="2.3.2.2"/>
    </reaction>
</comment>
<keyword evidence="5 9" id="KW-0378">Hydrolase</keyword>
<comment type="caution">
    <text evidence="11">The sequence shown here is derived from an EMBL/GenBank/DDBJ whole genome shotgun (WGS) entry which is preliminary data.</text>
</comment>
<dbReference type="EC" id="3.4.19.13" evidence="9"/>
<dbReference type="PROSITE" id="PS00462">
    <property type="entry name" value="G_GLU_TRANSPEPTIDASE"/>
    <property type="match status" value="1"/>
</dbReference>
<comment type="similarity">
    <text evidence="3 9">Belongs to the gamma-glutamyltransferase family.</text>
</comment>
<evidence type="ECO:0000256" key="9">
    <source>
        <dbReference type="RuleBase" id="RU368036"/>
    </source>
</evidence>
<dbReference type="InterPro" id="IPR029055">
    <property type="entry name" value="Ntn_hydrolases_N"/>
</dbReference>
<dbReference type="Proteomes" id="UP001549145">
    <property type="component" value="Unassembled WGS sequence"/>
</dbReference>
<dbReference type="InterPro" id="IPR051792">
    <property type="entry name" value="GGT_bact"/>
</dbReference>
<keyword evidence="7 9" id="KW-0012">Acyltransferase</keyword>
<evidence type="ECO:0000313" key="11">
    <source>
        <dbReference type="EMBL" id="MET3691174.1"/>
    </source>
</evidence>
<feature type="chain" id="PRO_5045453884" description="Glutathione hydrolase proenzyme" evidence="10">
    <location>
        <begin position="27"/>
        <end position="582"/>
    </location>
</feature>
<evidence type="ECO:0000256" key="7">
    <source>
        <dbReference type="ARBA" id="ARBA00023315"/>
    </source>
</evidence>
<dbReference type="Gene3D" id="3.60.20.40">
    <property type="match status" value="1"/>
</dbReference>
<accession>A0ABV2L032</accession>
<evidence type="ECO:0000256" key="5">
    <source>
        <dbReference type="ARBA" id="ARBA00022801"/>
    </source>
</evidence>
<evidence type="ECO:0000313" key="12">
    <source>
        <dbReference type="Proteomes" id="UP001549145"/>
    </source>
</evidence>
<dbReference type="InterPro" id="IPR043138">
    <property type="entry name" value="GGT_lsub"/>
</dbReference>
<dbReference type="PANTHER" id="PTHR43199:SF1">
    <property type="entry name" value="GLUTATHIONE HYDROLASE PROENZYME"/>
    <property type="match status" value="1"/>
</dbReference>
<organism evidence="11 12">
    <name type="scientific">Methylobacterium goesingense</name>
    <dbReference type="NCBI Taxonomy" id="243690"/>
    <lineage>
        <taxon>Bacteria</taxon>
        <taxon>Pseudomonadati</taxon>
        <taxon>Pseudomonadota</taxon>
        <taxon>Alphaproteobacteria</taxon>
        <taxon>Hyphomicrobiales</taxon>
        <taxon>Methylobacteriaceae</taxon>
        <taxon>Methylobacterium</taxon>
    </lineage>
</organism>
<name>A0ABV2L032_9HYPH</name>
<comment type="catalytic activity">
    <reaction evidence="2 9">
        <text>glutathione + H2O = L-cysteinylglycine + L-glutamate</text>
        <dbReference type="Rhea" id="RHEA:28807"/>
        <dbReference type="ChEBI" id="CHEBI:15377"/>
        <dbReference type="ChEBI" id="CHEBI:29985"/>
        <dbReference type="ChEBI" id="CHEBI:57925"/>
        <dbReference type="ChEBI" id="CHEBI:61694"/>
        <dbReference type="EC" id="3.4.19.13"/>
    </reaction>
</comment>
<dbReference type="SUPFAM" id="SSF56235">
    <property type="entry name" value="N-terminal nucleophile aminohydrolases (Ntn hydrolases)"/>
    <property type="match status" value="1"/>
</dbReference>
<evidence type="ECO:0000256" key="6">
    <source>
        <dbReference type="ARBA" id="ARBA00023145"/>
    </source>
</evidence>
<keyword evidence="4 9" id="KW-0808">Transferase</keyword>